<dbReference type="AlphaFoldDB" id="A0A1V1NRL3"/>
<accession>A0A1V1NRL3</accession>
<name>A0A1V1NRL3_9BACT</name>
<organism evidence="1 2">
    <name type="scientific">Candidatus Magnetoglobus multicellularis str. Araruama</name>
    <dbReference type="NCBI Taxonomy" id="890399"/>
    <lineage>
        <taxon>Bacteria</taxon>
        <taxon>Pseudomonadati</taxon>
        <taxon>Thermodesulfobacteriota</taxon>
        <taxon>Desulfobacteria</taxon>
        <taxon>Desulfobacterales</taxon>
        <taxon>Desulfobacteraceae</taxon>
        <taxon>Candidatus Magnetoglobus</taxon>
    </lineage>
</organism>
<dbReference type="EMBL" id="ATBP01003053">
    <property type="protein sequence ID" value="ETR65230.1"/>
    <property type="molecule type" value="Genomic_DNA"/>
</dbReference>
<comment type="caution">
    <text evidence="1">The sequence shown here is derived from an EMBL/GenBank/DDBJ whole genome shotgun (WGS) entry which is preliminary data.</text>
</comment>
<reference evidence="2" key="1">
    <citation type="submission" date="2012-11" db="EMBL/GenBank/DDBJ databases">
        <authorList>
            <person name="Lucero-Rivera Y.E."/>
            <person name="Tovar-Ramirez D."/>
        </authorList>
    </citation>
    <scope>NUCLEOTIDE SEQUENCE [LARGE SCALE GENOMIC DNA]</scope>
    <source>
        <strain evidence="2">Araruama</strain>
    </source>
</reference>
<sequence length="181" mass="19389">MPTPQVSDSKSTMRVNETISLYCDLGSEGANRKVTFYVDPGSASLKTYAASANSSGRAEKVLTADNSWISKTFFACQDYNTAEVSGYDASVNVTQNRGPDVSISLKEYKIAHGWHVPVTVSSDDPDGDDIRCQYKINAGGLINTINQGTFTIAPPNYTFIIGSNTITVECSDTYGAKGSDA</sequence>
<gene>
    <name evidence="1" type="ORF">OMM_14593</name>
</gene>
<dbReference type="Proteomes" id="UP000189670">
    <property type="component" value="Unassembled WGS sequence"/>
</dbReference>
<evidence type="ECO:0000313" key="2">
    <source>
        <dbReference type="Proteomes" id="UP000189670"/>
    </source>
</evidence>
<protein>
    <submittedName>
        <fullName evidence="1">Uncharacterized protein</fullName>
    </submittedName>
</protein>
<proteinExistence type="predicted"/>
<evidence type="ECO:0000313" key="1">
    <source>
        <dbReference type="EMBL" id="ETR65230.1"/>
    </source>
</evidence>
<feature type="non-terminal residue" evidence="1">
    <location>
        <position position="181"/>
    </location>
</feature>